<evidence type="ECO:0000313" key="9">
    <source>
        <dbReference type="EMBL" id="KAL2040647.1"/>
    </source>
</evidence>
<dbReference type="InterPro" id="IPR018495">
    <property type="entry name" value="Succ_DH_cyt_bsu_CS"/>
</dbReference>
<dbReference type="EMBL" id="JBEFKJ010000020">
    <property type="protein sequence ID" value="KAL2040647.1"/>
    <property type="molecule type" value="Genomic_DNA"/>
</dbReference>
<evidence type="ECO:0000256" key="3">
    <source>
        <dbReference type="ARBA" id="ARBA00022692"/>
    </source>
</evidence>
<keyword evidence="2" id="KW-0349">Heme</keyword>
<dbReference type="PANTHER" id="PTHR10978">
    <property type="entry name" value="SUCCINATE DEHYDROGENASE CYTOCHROME B560 SUBUNIT"/>
    <property type="match status" value="1"/>
</dbReference>
<feature type="transmembrane region" description="Helical" evidence="8">
    <location>
        <begin position="170"/>
        <end position="191"/>
    </location>
</feature>
<keyword evidence="3 8" id="KW-0812">Transmembrane</keyword>
<dbReference type="CDD" id="cd03499">
    <property type="entry name" value="SQR_TypeC_SdhC"/>
    <property type="match status" value="1"/>
</dbReference>
<keyword evidence="5 8" id="KW-1133">Transmembrane helix</keyword>
<proteinExistence type="predicted"/>
<keyword evidence="4" id="KW-0479">Metal-binding</keyword>
<keyword evidence="6" id="KW-0408">Iron</keyword>
<feature type="transmembrane region" description="Helical" evidence="8">
    <location>
        <begin position="96"/>
        <end position="118"/>
    </location>
</feature>
<dbReference type="InterPro" id="IPR000701">
    <property type="entry name" value="SuccDH_FuR_B_TM-su"/>
</dbReference>
<dbReference type="Pfam" id="PF01127">
    <property type="entry name" value="Sdh_cyt"/>
    <property type="match status" value="1"/>
</dbReference>
<dbReference type="PROSITE" id="PS01001">
    <property type="entry name" value="SDH_CYT_2"/>
    <property type="match status" value="1"/>
</dbReference>
<dbReference type="Gene3D" id="1.20.1300.10">
    <property type="entry name" value="Fumarate reductase/succinate dehydrogenase, transmembrane subunit"/>
    <property type="match status" value="1"/>
</dbReference>
<accession>A0ABR4A436</accession>
<dbReference type="InterPro" id="IPR034804">
    <property type="entry name" value="SQR/QFR_C/D"/>
</dbReference>
<protein>
    <recommendedName>
        <fullName evidence="11">Succinate dehydrogenase subunit C</fullName>
    </recommendedName>
</protein>
<evidence type="ECO:0000256" key="2">
    <source>
        <dbReference type="ARBA" id="ARBA00022617"/>
    </source>
</evidence>
<evidence type="ECO:0008006" key="11">
    <source>
        <dbReference type="Google" id="ProtNLM"/>
    </source>
</evidence>
<dbReference type="InterPro" id="IPR014314">
    <property type="entry name" value="Succ_DH_cytb556"/>
</dbReference>
<evidence type="ECO:0000256" key="5">
    <source>
        <dbReference type="ARBA" id="ARBA00022989"/>
    </source>
</evidence>
<name>A0ABR4A436_9LECA</name>
<evidence type="ECO:0000256" key="6">
    <source>
        <dbReference type="ARBA" id="ARBA00023004"/>
    </source>
</evidence>
<evidence type="ECO:0000256" key="1">
    <source>
        <dbReference type="ARBA" id="ARBA00004141"/>
    </source>
</evidence>
<dbReference type="SUPFAM" id="SSF81343">
    <property type="entry name" value="Fumarate reductase respiratory complex transmembrane subunits"/>
    <property type="match status" value="1"/>
</dbReference>
<comment type="subcellular location">
    <subcellularLocation>
        <location evidence="1">Membrane</location>
        <topology evidence="1">Multi-pass membrane protein</topology>
    </subcellularLocation>
</comment>
<evidence type="ECO:0000313" key="10">
    <source>
        <dbReference type="Proteomes" id="UP001590950"/>
    </source>
</evidence>
<keyword evidence="10" id="KW-1185">Reference proteome</keyword>
<dbReference type="NCBIfam" id="TIGR02970">
    <property type="entry name" value="succ_dehyd_cytB"/>
    <property type="match status" value="1"/>
</dbReference>
<evidence type="ECO:0000256" key="7">
    <source>
        <dbReference type="ARBA" id="ARBA00023136"/>
    </source>
</evidence>
<gene>
    <name evidence="9" type="ORF">N7G274_006626</name>
</gene>
<organism evidence="9 10">
    <name type="scientific">Stereocaulon virgatum</name>
    <dbReference type="NCBI Taxonomy" id="373712"/>
    <lineage>
        <taxon>Eukaryota</taxon>
        <taxon>Fungi</taxon>
        <taxon>Dikarya</taxon>
        <taxon>Ascomycota</taxon>
        <taxon>Pezizomycotina</taxon>
        <taxon>Lecanoromycetes</taxon>
        <taxon>OSLEUM clade</taxon>
        <taxon>Lecanoromycetidae</taxon>
        <taxon>Lecanorales</taxon>
        <taxon>Lecanorineae</taxon>
        <taxon>Stereocaulaceae</taxon>
        <taxon>Stereocaulon</taxon>
    </lineage>
</organism>
<keyword evidence="7 8" id="KW-0472">Membrane</keyword>
<feature type="transmembrane region" description="Helical" evidence="8">
    <location>
        <begin position="138"/>
        <end position="158"/>
    </location>
</feature>
<evidence type="ECO:0000256" key="4">
    <source>
        <dbReference type="ARBA" id="ARBA00022723"/>
    </source>
</evidence>
<evidence type="ECO:0000256" key="8">
    <source>
        <dbReference type="SAM" id="Phobius"/>
    </source>
</evidence>
<dbReference type="Proteomes" id="UP001590950">
    <property type="component" value="Unassembled WGS sequence"/>
</dbReference>
<dbReference type="PANTHER" id="PTHR10978:SF5">
    <property type="entry name" value="SUCCINATE DEHYDROGENASE CYTOCHROME B560 SUBUNIT, MITOCHONDRIAL"/>
    <property type="match status" value="1"/>
</dbReference>
<comment type="caution">
    <text evidence="9">The sequence shown here is derived from an EMBL/GenBank/DDBJ whole genome shotgun (WGS) entry which is preliminary data.</text>
</comment>
<reference evidence="9 10" key="1">
    <citation type="submission" date="2024-09" db="EMBL/GenBank/DDBJ databases">
        <title>Rethinking Asexuality: The Enigmatic Case of Functional Sexual Genes in Lepraria (Stereocaulaceae).</title>
        <authorList>
            <person name="Doellman M."/>
            <person name="Sun Y."/>
            <person name="Barcenas-Pena A."/>
            <person name="Lumbsch H.T."/>
            <person name="Grewe F."/>
        </authorList>
    </citation>
    <scope>NUCLEOTIDE SEQUENCE [LARGE SCALE GENOMIC DNA]</scope>
    <source>
        <strain evidence="9 10">Mercado 3170</strain>
    </source>
</reference>
<sequence length="192" mass="21041">MLAQRFIQLSSRRLQANQPALSKFAAPAAIAARIQARHVAFQPSSSPVQTTPAKPSDAYSILAAQRRLRPVSPHLSIYRPQITWYLSISNRITGSLLSGGLYIFSLAYLASPLFGWHLESASLSEWFGSLNAFAKGGIKFMIAMPFTFHSFNGVRHLVWDVGKELSNRQVQVTGWGVLGISVVSAMVLALLV</sequence>